<evidence type="ECO:0000256" key="2">
    <source>
        <dbReference type="SAM" id="MobiDB-lite"/>
    </source>
</evidence>
<evidence type="ECO:0000256" key="3">
    <source>
        <dbReference type="SAM" id="Phobius"/>
    </source>
</evidence>
<feature type="compositionally biased region" description="Low complexity" evidence="2">
    <location>
        <begin position="791"/>
        <end position="801"/>
    </location>
</feature>
<dbReference type="Proteomes" id="UP000005239">
    <property type="component" value="Unassembled WGS sequence"/>
</dbReference>
<feature type="compositionally biased region" description="Basic residues" evidence="2">
    <location>
        <begin position="438"/>
        <end position="451"/>
    </location>
</feature>
<evidence type="ECO:0000256" key="4">
    <source>
        <dbReference type="SAM" id="SignalP"/>
    </source>
</evidence>
<dbReference type="Pfam" id="PF00092">
    <property type="entry name" value="VWA"/>
    <property type="match status" value="2"/>
</dbReference>
<keyword evidence="3" id="KW-0812">Transmembrane</keyword>
<dbReference type="EnsemblMetazoa" id="PPA22055.1">
    <property type="protein sequence ID" value="PPA22055.1"/>
    <property type="gene ID" value="WBGene00111609"/>
</dbReference>
<feature type="transmembrane region" description="Helical" evidence="3">
    <location>
        <begin position="270"/>
        <end position="296"/>
    </location>
</feature>
<feature type="coiled-coil region" evidence="1">
    <location>
        <begin position="293"/>
        <end position="356"/>
    </location>
</feature>
<evidence type="ECO:0000256" key="1">
    <source>
        <dbReference type="SAM" id="Coils"/>
    </source>
</evidence>
<dbReference type="PANTHER" id="PTHR22588">
    <property type="entry name" value="VWFA DOMAIN-CONTAINING PROTEIN"/>
    <property type="match status" value="1"/>
</dbReference>
<dbReference type="Gene3D" id="3.40.50.410">
    <property type="entry name" value="von Willebrand factor, type A domain"/>
    <property type="match status" value="2"/>
</dbReference>
<evidence type="ECO:0000313" key="7">
    <source>
        <dbReference type="Proteomes" id="UP000005239"/>
    </source>
</evidence>
<reference evidence="6" key="2">
    <citation type="submission" date="2022-06" db="UniProtKB">
        <authorList>
            <consortium name="EnsemblMetazoa"/>
        </authorList>
    </citation>
    <scope>IDENTIFICATION</scope>
    <source>
        <strain evidence="6">PS312</strain>
    </source>
</reference>
<sequence>MFLPTTLRIPSIVLLLSTTSVVRTAIVQKEQSRCTWPDTDTLFIIDSTLGISSYDHVLEIKFLEQILSLMRISSNQSRIALAQFTPQSRHEFSLASEGRDNAFAAVQRLQFVGCDSSVGRSGCQPTASVNSIASFSLREGNRKSVPDVIVVISSSKWPIPELRPKETLMSPISPIHSFYILVGANSAPQRRFEPAATSIMLTALDFSSLTQIVEPLCRSVNHFVFYGTPGNVPPPFNNTGGIYTRSPLYPVNVQTPRPDLHVPWDHFSPLAWTITALLILVFFIILLALGLAVWQYRDENNRLKRRLSEQEVKIRQQNEYFTGKLHKQMEAEIAARDKFEEELRKTEEKHIHHAERLERRLEKHLDAPREAPIPPPPPPPPPQPIIIPAFFGGANGNEKPKRSSSLETAELEEGKRHRSGRRRSSLDFGSASTDQSRGRVKKNGGRKKKKGEHLDKSMIVLPSGRRIRGNLNELITARELHDLEEELETSRRLGRMTDRLKLKNELSRLDHALSQTETAWKSYLANRRRSSDDSGVSVERLEGGRVVHYQGSLPFDHPARILPPIDLLFLVDSSSSIGLVAFEQIKQNIDILLKDVDIAPGRSRVAMIQFARQPSVVFGFDKYFSAESVKRGINRMPYTGGATYMAKALSFAAGVLWHEQNLKEEKLEALENAPIPRHDRLQILIVVSDGSSEDNVDKATAQLHEQLQVKVAGLVTRNLAKEKLTAVTRFDGAVFVMDQTESINIWLWRQQRLWMDNYEQYLEREKTIITEREERKKRGQSVSKSPKKKNNNGNSANQMSKLKLNSSLRTARSIKPLSFL</sequence>
<evidence type="ECO:0000313" key="6">
    <source>
        <dbReference type="EnsemblMetazoa" id="PPA22055.1"/>
    </source>
</evidence>
<name>A0A8R1YJK5_PRIPA</name>
<feature type="chain" id="PRO_5035915574" description="VWFA domain-containing protein" evidence="4">
    <location>
        <begin position="25"/>
        <end position="820"/>
    </location>
</feature>
<dbReference type="InterPro" id="IPR002035">
    <property type="entry name" value="VWF_A"/>
</dbReference>
<evidence type="ECO:0000259" key="5">
    <source>
        <dbReference type="PROSITE" id="PS50234"/>
    </source>
</evidence>
<dbReference type="CDD" id="cd22249">
    <property type="entry name" value="UDM1_RNF168_RNF169-like"/>
    <property type="match status" value="1"/>
</dbReference>
<dbReference type="AlphaFoldDB" id="A0A8R1YJK5"/>
<dbReference type="InterPro" id="IPR036465">
    <property type="entry name" value="vWFA_dom_sf"/>
</dbReference>
<dbReference type="SUPFAM" id="SSF53300">
    <property type="entry name" value="vWA-like"/>
    <property type="match status" value="2"/>
</dbReference>
<reference evidence="7" key="1">
    <citation type="journal article" date="2008" name="Nat. Genet.">
        <title>The Pristionchus pacificus genome provides a unique perspective on nematode lifestyle and parasitism.</title>
        <authorList>
            <person name="Dieterich C."/>
            <person name="Clifton S.W."/>
            <person name="Schuster L.N."/>
            <person name="Chinwalla A."/>
            <person name="Delehaunty K."/>
            <person name="Dinkelacker I."/>
            <person name="Fulton L."/>
            <person name="Fulton R."/>
            <person name="Godfrey J."/>
            <person name="Minx P."/>
            <person name="Mitreva M."/>
            <person name="Roeseler W."/>
            <person name="Tian H."/>
            <person name="Witte H."/>
            <person name="Yang S.P."/>
            <person name="Wilson R.K."/>
            <person name="Sommer R.J."/>
        </authorList>
    </citation>
    <scope>NUCLEOTIDE SEQUENCE [LARGE SCALE GENOMIC DNA]</scope>
    <source>
        <strain evidence="7">PS312</strain>
    </source>
</reference>
<feature type="domain" description="VWFA" evidence="5">
    <location>
        <begin position="40"/>
        <end position="216"/>
    </location>
</feature>
<proteinExistence type="predicted"/>
<keyword evidence="4" id="KW-0732">Signal</keyword>
<feature type="compositionally biased region" description="Pro residues" evidence="2">
    <location>
        <begin position="371"/>
        <end position="385"/>
    </location>
</feature>
<feature type="signal peptide" evidence="4">
    <location>
        <begin position="1"/>
        <end position="24"/>
    </location>
</feature>
<dbReference type="PROSITE" id="PS50234">
    <property type="entry name" value="VWFA"/>
    <property type="match status" value="2"/>
</dbReference>
<dbReference type="PRINTS" id="PR00453">
    <property type="entry name" value="VWFADOMAIN"/>
</dbReference>
<keyword evidence="3" id="KW-1133">Transmembrane helix</keyword>
<feature type="compositionally biased region" description="Basic residues" evidence="2">
    <location>
        <begin position="777"/>
        <end position="790"/>
    </location>
</feature>
<protein>
    <recommendedName>
        <fullName evidence="5">VWFA domain-containing protein</fullName>
    </recommendedName>
</protein>
<dbReference type="SMART" id="SM00327">
    <property type="entry name" value="VWA"/>
    <property type="match status" value="2"/>
</dbReference>
<feature type="region of interest" description="Disordered" evidence="2">
    <location>
        <begin position="772"/>
        <end position="802"/>
    </location>
</feature>
<feature type="region of interest" description="Disordered" evidence="2">
    <location>
        <begin position="367"/>
        <end position="454"/>
    </location>
</feature>
<accession>A0A8R1YJK5</accession>
<feature type="domain" description="VWFA" evidence="5">
    <location>
        <begin position="566"/>
        <end position="753"/>
    </location>
</feature>
<keyword evidence="3" id="KW-0472">Membrane</keyword>
<keyword evidence="1" id="KW-0175">Coiled coil</keyword>
<dbReference type="InterPro" id="IPR052229">
    <property type="entry name" value="Collagen-VI/PIF"/>
</dbReference>
<dbReference type="PANTHER" id="PTHR22588:SF14">
    <property type="entry name" value="VWFA DOMAIN-CONTAINING PROTEIN"/>
    <property type="match status" value="1"/>
</dbReference>
<keyword evidence="7" id="KW-1185">Reference proteome</keyword>
<gene>
    <name evidence="6" type="primary">WBGene00111609</name>
</gene>
<organism evidence="6 7">
    <name type="scientific">Pristionchus pacificus</name>
    <name type="common">Parasitic nematode worm</name>
    <dbReference type="NCBI Taxonomy" id="54126"/>
    <lineage>
        <taxon>Eukaryota</taxon>
        <taxon>Metazoa</taxon>
        <taxon>Ecdysozoa</taxon>
        <taxon>Nematoda</taxon>
        <taxon>Chromadorea</taxon>
        <taxon>Rhabditida</taxon>
        <taxon>Rhabditina</taxon>
        <taxon>Diplogasteromorpha</taxon>
        <taxon>Diplogasteroidea</taxon>
        <taxon>Neodiplogasteridae</taxon>
        <taxon>Pristionchus</taxon>
    </lineage>
</organism>